<feature type="region of interest" description="Disordered" evidence="1">
    <location>
        <begin position="59"/>
        <end position="79"/>
    </location>
</feature>
<evidence type="ECO:0000256" key="1">
    <source>
        <dbReference type="SAM" id="MobiDB-lite"/>
    </source>
</evidence>
<organism evidence="2 3">
    <name type="scientific">Dryococelus australis</name>
    <dbReference type="NCBI Taxonomy" id="614101"/>
    <lineage>
        <taxon>Eukaryota</taxon>
        <taxon>Metazoa</taxon>
        <taxon>Ecdysozoa</taxon>
        <taxon>Arthropoda</taxon>
        <taxon>Hexapoda</taxon>
        <taxon>Insecta</taxon>
        <taxon>Pterygota</taxon>
        <taxon>Neoptera</taxon>
        <taxon>Polyneoptera</taxon>
        <taxon>Phasmatodea</taxon>
        <taxon>Verophasmatodea</taxon>
        <taxon>Anareolatae</taxon>
        <taxon>Phasmatidae</taxon>
        <taxon>Eurycanthinae</taxon>
        <taxon>Dryococelus</taxon>
    </lineage>
</organism>
<proteinExistence type="predicted"/>
<accession>A0ABQ9I904</accession>
<evidence type="ECO:0000313" key="3">
    <source>
        <dbReference type="Proteomes" id="UP001159363"/>
    </source>
</evidence>
<protein>
    <submittedName>
        <fullName evidence="2">Uncharacterized protein</fullName>
    </submittedName>
</protein>
<sequence length="701" mass="78023">MLGLNTGVDTRAVSPFILDVGRYPSLIGWYTTPPAATSTKGILASSWTVELQVAAMRSSGSTGDMTWSPEGRPRGRKSAPTKNEFILHYNMPPLHGAGISTQLRDVAIVQCACAAHTCYVDCDTTPSNSVKDVAMQHACTGGMIFDMQQAEFITIIIISESRKKEMAIPRRIREIPVFKLDEQKNRTDEGMNVIDEVNVCENVELKDAVLGGSQDASLGHACCCKECKVGESERVFAQCKQTKECAPDKRAREKGVKWKPVCKTRAVIGYGRNGMFFENGPTPAVALNRVSPLKSTLKLSIEEANLCMIPHIFHAVNQGFQHVVVLSNNTDVFALLTHFFMYLREEVLCELWMSKSASDNIPIHTLAKNKGAIREKLLLRRWTCHVAGDGVCELCARGHAPGTLAFVFTRNWSFGSPSAAPKSVCSYYFSEDDVIPAAWCLTSLFSELRCRVSLPVTTPQCATAHAHIIRHSSLPATFPPPAIPPSMTGHIATCILLICPPLNKDSPHLNLDAGGCIWLDQITKRNTPKAASSLLHDITTWKFLQMSSATVVEKGPDPRFAPAYINPIVVCRGVKTGQRVVRFPHVCDTERFELGKRVITSPKFAHMRNEHIYKVYRIFNCHFSTDCFSLGTKRLNTNSVPTLLLPDTYKEICETKKHQYPTRLHFFRGKMKQRSTKVILQFNEKQDTYLCDRLAQLTGWA</sequence>
<reference evidence="2 3" key="1">
    <citation type="submission" date="2023-02" db="EMBL/GenBank/DDBJ databases">
        <title>LHISI_Scaffold_Assembly.</title>
        <authorList>
            <person name="Stuart O.P."/>
            <person name="Cleave R."/>
            <person name="Magrath M.J.L."/>
            <person name="Mikheyev A.S."/>
        </authorList>
    </citation>
    <scope>NUCLEOTIDE SEQUENCE [LARGE SCALE GENOMIC DNA]</scope>
    <source>
        <strain evidence="2">Daus_M_001</strain>
        <tissue evidence="2">Leg muscle</tissue>
    </source>
</reference>
<dbReference type="EMBL" id="JARBHB010000002">
    <property type="protein sequence ID" value="KAJ8893126.1"/>
    <property type="molecule type" value="Genomic_DNA"/>
</dbReference>
<name>A0ABQ9I904_9NEOP</name>
<gene>
    <name evidence="2" type="ORF">PR048_005709</name>
</gene>
<evidence type="ECO:0000313" key="2">
    <source>
        <dbReference type="EMBL" id="KAJ8893126.1"/>
    </source>
</evidence>
<dbReference type="Proteomes" id="UP001159363">
    <property type="component" value="Chromosome 2"/>
</dbReference>
<comment type="caution">
    <text evidence="2">The sequence shown here is derived from an EMBL/GenBank/DDBJ whole genome shotgun (WGS) entry which is preliminary data.</text>
</comment>
<keyword evidence="3" id="KW-1185">Reference proteome</keyword>